<evidence type="ECO:0000313" key="3">
    <source>
        <dbReference type="Proteomes" id="UP000094526"/>
    </source>
</evidence>
<sequence length="147" mass="15805">MPELNAEQVDYMMMVLKNTETNPDWKIITAEAGISRTSNAQRKFRQIIEAAGYKLVNNQIVDPDEDQAIGNHSAATATAAATATQSPSPNPAPAPAPQGRKRKSATKKDATEEAGVKKRKASQPAGDSKRDGDDEEEIKAEAADEEV</sequence>
<feature type="compositionally biased region" description="Low complexity" evidence="1">
    <location>
        <begin position="73"/>
        <end position="87"/>
    </location>
</feature>
<dbReference type="VEuPathDB" id="FungiDB:CLCR_00966"/>
<dbReference type="VEuPathDB" id="FungiDB:G647_01751"/>
<comment type="caution">
    <text evidence="2">The sequence shown here is derived from an EMBL/GenBank/DDBJ whole genome shotgun (WGS) entry which is preliminary data.</text>
</comment>
<dbReference type="OrthoDB" id="4160889at2759"/>
<gene>
    <name evidence="2" type="ORF">CLCR_00966</name>
</gene>
<evidence type="ECO:0008006" key="4">
    <source>
        <dbReference type="Google" id="ProtNLM"/>
    </source>
</evidence>
<accession>A0A1C1D0X3</accession>
<reference evidence="3" key="1">
    <citation type="submission" date="2015-07" db="EMBL/GenBank/DDBJ databases">
        <authorList>
            <person name="Teixeira M.M."/>
            <person name="Souza R.C."/>
            <person name="Almeida L.G."/>
            <person name="Vicente V.A."/>
            <person name="de Hoog S."/>
            <person name="Bocca A.L."/>
            <person name="de Almeida S.R."/>
            <person name="Vasconcelos A.T."/>
            <person name="Felipe M.S."/>
        </authorList>
    </citation>
    <scope>NUCLEOTIDE SEQUENCE [LARGE SCALE GENOMIC DNA]</scope>
    <source>
        <strain evidence="3">KSF</strain>
    </source>
</reference>
<protein>
    <recommendedName>
        <fullName evidence="4">Myb-like domain-containing protein</fullName>
    </recommendedName>
</protein>
<feature type="region of interest" description="Disordered" evidence="1">
    <location>
        <begin position="66"/>
        <end position="147"/>
    </location>
</feature>
<feature type="compositionally biased region" description="Basic and acidic residues" evidence="1">
    <location>
        <begin position="106"/>
        <end position="116"/>
    </location>
</feature>
<dbReference type="Proteomes" id="UP000094526">
    <property type="component" value="Unassembled WGS sequence"/>
</dbReference>
<keyword evidence="3" id="KW-1185">Reference proteome</keyword>
<dbReference type="AlphaFoldDB" id="A0A1C1D0X3"/>
<feature type="compositionally biased region" description="Acidic residues" evidence="1">
    <location>
        <begin position="133"/>
        <end position="147"/>
    </location>
</feature>
<name>A0A1C1D0X3_9EURO</name>
<dbReference type="EMBL" id="LGRB01000004">
    <property type="protein sequence ID" value="OCT54493.1"/>
    <property type="molecule type" value="Genomic_DNA"/>
</dbReference>
<evidence type="ECO:0000313" key="2">
    <source>
        <dbReference type="EMBL" id="OCT54493.1"/>
    </source>
</evidence>
<evidence type="ECO:0000256" key="1">
    <source>
        <dbReference type="SAM" id="MobiDB-lite"/>
    </source>
</evidence>
<organism evidence="2 3">
    <name type="scientific">Cladophialophora carrionii</name>
    <dbReference type="NCBI Taxonomy" id="86049"/>
    <lineage>
        <taxon>Eukaryota</taxon>
        <taxon>Fungi</taxon>
        <taxon>Dikarya</taxon>
        <taxon>Ascomycota</taxon>
        <taxon>Pezizomycotina</taxon>
        <taxon>Eurotiomycetes</taxon>
        <taxon>Chaetothyriomycetidae</taxon>
        <taxon>Chaetothyriales</taxon>
        <taxon>Herpotrichiellaceae</taxon>
        <taxon>Cladophialophora</taxon>
    </lineage>
</organism>
<proteinExistence type="predicted"/>